<proteinExistence type="predicted"/>
<name>G0P320_CAEBE</name>
<dbReference type="eggNOG" id="ENOG502TJ1T">
    <property type="taxonomic scope" value="Eukaryota"/>
</dbReference>
<dbReference type="InParanoid" id="G0P320"/>
<dbReference type="HOGENOM" id="CLU_156770_0_0_1"/>
<dbReference type="AlphaFoldDB" id="G0P320"/>
<keyword evidence="2" id="KW-1185">Reference proteome</keyword>
<evidence type="ECO:0000313" key="2">
    <source>
        <dbReference type="Proteomes" id="UP000008068"/>
    </source>
</evidence>
<gene>
    <name evidence="1" type="ORF">CAEBREN_10701</name>
</gene>
<organism evidence="2">
    <name type="scientific">Caenorhabditis brenneri</name>
    <name type="common">Nematode worm</name>
    <dbReference type="NCBI Taxonomy" id="135651"/>
    <lineage>
        <taxon>Eukaryota</taxon>
        <taxon>Metazoa</taxon>
        <taxon>Ecdysozoa</taxon>
        <taxon>Nematoda</taxon>
        <taxon>Chromadorea</taxon>
        <taxon>Rhabditida</taxon>
        <taxon>Rhabditina</taxon>
        <taxon>Rhabditomorpha</taxon>
        <taxon>Rhabditoidea</taxon>
        <taxon>Rhabditidae</taxon>
        <taxon>Peloderinae</taxon>
        <taxon>Caenorhabditis</taxon>
    </lineage>
</organism>
<accession>G0P320</accession>
<dbReference type="EMBL" id="GL380035">
    <property type="protein sequence ID" value="EGT43495.1"/>
    <property type="molecule type" value="Genomic_DNA"/>
</dbReference>
<dbReference type="OMA" id="WINDDIM"/>
<sequence>MSTKPKLLRPQIAIGRGSTISAQSMPLYTKFTFTTSSLTAQYNALKVNTNTSEPITFDAKDPSIDYNTDTWMDPCYKMYIATNATLLVFWINDDIMTCEAMVMVSRPGKVRYPITSLMRTERAGDRC</sequence>
<evidence type="ECO:0000313" key="1">
    <source>
        <dbReference type="EMBL" id="EGT43495.1"/>
    </source>
</evidence>
<protein>
    <submittedName>
        <fullName evidence="1">Uncharacterized protein</fullName>
    </submittedName>
</protein>
<dbReference type="Proteomes" id="UP000008068">
    <property type="component" value="Unassembled WGS sequence"/>
</dbReference>
<reference evidence="2" key="1">
    <citation type="submission" date="2011-07" db="EMBL/GenBank/DDBJ databases">
        <authorList>
            <consortium name="Caenorhabditis brenneri Sequencing and Analysis Consortium"/>
            <person name="Wilson R.K."/>
        </authorList>
    </citation>
    <scope>NUCLEOTIDE SEQUENCE [LARGE SCALE GENOMIC DNA]</scope>
    <source>
        <strain evidence="2">PB2801</strain>
    </source>
</reference>